<comment type="caution">
    <text evidence="2">The sequence shown here is derived from an EMBL/GenBank/DDBJ whole genome shotgun (WGS) entry which is preliminary data.</text>
</comment>
<sequence length="436" mass="50744">MQAITKNISWEFTDRKVTAWGGMRMFKEFLDRTEIRRVLGEQDIPFPASNCGYNPVQIIESFWVSVWLGGVRFSHTAMVRFDDALKEIFGWSRMPCVSTYTRFFKKFNRESVDNVFGNINKWFFQQIPHKTITLDLDSSVLTRYGKQEGSLVGYNPRKPGRPSHHPIMAFIADMRMVAHSWLRSGNTGSANGAKTFLSETIDILGKHHIGLLRADSGFFDGKFMDDIEDKVLEYIIAARMNPIIKYKIQAITNWTKVDSGIECGEFEYQAGSWQKPRRITAVRQLVEERPQAGGKYLFDMHDYRYQAWVTNLRLPAPEVWRLYRQRADSENRIEELKHDFGLNGFCTKDFYATEAAFRCVMIAYNLVSLFRQAILGLKIQPRLQTIRFQCFAIGSWIGKKYRQKVLKVSLAQKRRPWFEGLFTKIEDFAWATAFKT</sequence>
<evidence type="ECO:0000313" key="2">
    <source>
        <dbReference type="EMBL" id="PIW66429.1"/>
    </source>
</evidence>
<organism evidence="2 3">
    <name type="scientific">Candidatus Taenaricola geysiri</name>
    <dbReference type="NCBI Taxonomy" id="1974752"/>
    <lineage>
        <taxon>Bacteria</taxon>
        <taxon>Pseudomonadati</taxon>
        <taxon>Candidatus Omnitrophota</taxon>
        <taxon>Candidatus Taenaricola</taxon>
    </lineage>
</organism>
<accession>A0A2J0LGU3</accession>
<reference evidence="2 3" key="1">
    <citation type="submission" date="2017-09" db="EMBL/GenBank/DDBJ databases">
        <title>Depth-based differentiation of microbial function through sediment-hosted aquifers and enrichment of novel symbionts in the deep terrestrial subsurface.</title>
        <authorList>
            <person name="Probst A.J."/>
            <person name="Ladd B."/>
            <person name="Jarett J.K."/>
            <person name="Geller-Mcgrath D.E."/>
            <person name="Sieber C.M."/>
            <person name="Emerson J.B."/>
            <person name="Anantharaman K."/>
            <person name="Thomas B.C."/>
            <person name="Malmstrom R."/>
            <person name="Stieglmeier M."/>
            <person name="Klingl A."/>
            <person name="Woyke T."/>
            <person name="Ryan C.M."/>
            <person name="Banfield J.F."/>
        </authorList>
    </citation>
    <scope>NUCLEOTIDE SEQUENCE [LARGE SCALE GENOMIC DNA]</scope>
    <source>
        <strain evidence="2">CG12_big_fil_rev_8_21_14_0_65_43_15</strain>
    </source>
</reference>
<dbReference type="NCBIfam" id="NF033539">
    <property type="entry name" value="transpos_IS1380"/>
    <property type="match status" value="1"/>
</dbReference>
<name>A0A2J0LGU3_9BACT</name>
<dbReference type="SUPFAM" id="SSF53098">
    <property type="entry name" value="Ribonuclease H-like"/>
    <property type="match status" value="1"/>
</dbReference>
<evidence type="ECO:0000313" key="3">
    <source>
        <dbReference type="Proteomes" id="UP000231267"/>
    </source>
</evidence>
<protein>
    <submittedName>
        <fullName evidence="2">Transposase</fullName>
    </submittedName>
</protein>
<dbReference type="InterPro" id="IPR025668">
    <property type="entry name" value="Tnp_DDE_dom"/>
</dbReference>
<feature type="domain" description="Transposase DDE" evidence="1">
    <location>
        <begin position="5"/>
        <end position="426"/>
    </location>
</feature>
<evidence type="ECO:0000259" key="1">
    <source>
        <dbReference type="Pfam" id="PF13701"/>
    </source>
</evidence>
<dbReference type="EMBL" id="PFGP01000079">
    <property type="protein sequence ID" value="PIW66429.1"/>
    <property type="molecule type" value="Genomic_DNA"/>
</dbReference>
<dbReference type="InterPro" id="IPR047960">
    <property type="entry name" value="Transpos_IS1380"/>
</dbReference>
<dbReference type="Pfam" id="PF13701">
    <property type="entry name" value="DDE_Tnp_1_4"/>
    <property type="match status" value="1"/>
</dbReference>
<dbReference type="AlphaFoldDB" id="A0A2J0LGU3"/>
<gene>
    <name evidence="2" type="ORF">COW11_03355</name>
</gene>
<proteinExistence type="predicted"/>
<dbReference type="InterPro" id="IPR012337">
    <property type="entry name" value="RNaseH-like_sf"/>
</dbReference>
<dbReference type="Proteomes" id="UP000231267">
    <property type="component" value="Unassembled WGS sequence"/>
</dbReference>